<organism evidence="1 2">
    <name type="scientific">Alteromonas mediterranea</name>
    <dbReference type="NCBI Taxonomy" id="314275"/>
    <lineage>
        <taxon>Bacteria</taxon>
        <taxon>Pseudomonadati</taxon>
        <taxon>Pseudomonadota</taxon>
        <taxon>Gammaproteobacteria</taxon>
        <taxon>Alteromonadales</taxon>
        <taxon>Alteromonadaceae</taxon>
        <taxon>Alteromonas/Salinimonas group</taxon>
        <taxon>Alteromonas</taxon>
    </lineage>
</organism>
<dbReference type="Proteomes" id="UP000182101">
    <property type="component" value="Plasmid pAMCP48-600"/>
</dbReference>
<evidence type="ECO:0000313" key="1">
    <source>
        <dbReference type="EMBL" id="APD92204.1"/>
    </source>
</evidence>
<evidence type="ECO:0000313" key="2">
    <source>
        <dbReference type="Proteomes" id="UP000182101"/>
    </source>
</evidence>
<reference evidence="1 2" key="1">
    <citation type="submission" date="2016-11" db="EMBL/GenBank/DDBJ databases">
        <title>Networking in microbes: conjugative elements and plasmids in the genus Alteromonas.</title>
        <authorList>
            <person name="Lopez-Perez M."/>
            <person name="Ramon-Marco N."/>
            <person name="Rodriguez-Valera F."/>
        </authorList>
    </citation>
    <scope>NUCLEOTIDE SEQUENCE [LARGE SCALE GENOMIC DNA]</scope>
    <source>
        <strain evidence="1 2">CP48</strain>
        <plasmid evidence="2">pamcp48-600</plasmid>
    </source>
</reference>
<gene>
    <name evidence="1" type="ORF">BM524_20000</name>
</gene>
<dbReference type="SUPFAM" id="SSF47781">
    <property type="entry name" value="RuvA domain 2-like"/>
    <property type="match status" value="1"/>
</dbReference>
<keyword evidence="1" id="KW-0614">Plasmid</keyword>
<dbReference type="Pfam" id="PF12836">
    <property type="entry name" value="HHH_3"/>
    <property type="match status" value="1"/>
</dbReference>
<dbReference type="InterPro" id="IPR010994">
    <property type="entry name" value="RuvA_2-like"/>
</dbReference>
<protein>
    <submittedName>
        <fullName evidence="1">DNA uptake protein</fullName>
    </submittedName>
</protein>
<name>A0AAC9JDW3_9ALTE</name>
<dbReference type="EMBL" id="CP018025">
    <property type="protein sequence ID" value="APD92204.1"/>
    <property type="molecule type" value="Genomic_DNA"/>
</dbReference>
<geneLocation type="plasmid" evidence="2">
    <name>pamcp48-600</name>
</geneLocation>
<dbReference type="Gene3D" id="1.10.150.320">
    <property type="entry name" value="Photosystem II 12 kDa extrinsic protein"/>
    <property type="match status" value="1"/>
</dbReference>
<dbReference type="AlphaFoldDB" id="A0AAC9JDW3"/>
<proteinExistence type="predicted"/>
<sequence length="392" mass="44234">MQEKKVALQVIEESLKELESPKGSILSAVQKLQRSASIVGDEEKRLWCSIQLGDSTYVHPLKDLSDFLVEHQDPSTSDYEEGISKRIKILKKLGLNHEIHFTNEEINIKLDASGGGYVNIGFVEERYADLVRLKKGNDGTYYKNHLNNHLNYVKKKAHELASDLYKQLRFSGTVSNCFDLLRDAVDDKLLDLNPVISEQLMLAFKSVSSKKEEEWSQALTTCRRLIEALADQLYPAVNDKSSGRVLGQTQYVNRIWAFMDASIESKSNKELAKAHVDFLGSWLEKINKLSNKGVHAELGQLEATKAVFHIYLMIADILEYMEEKPESEGKPDINLATIDEIEALLGVNRTIAKEIFKYRVKEGGLDCESLSKIGGVGPKTIQKAKQEFIIDE</sequence>
<accession>A0AAC9JDW3</accession>
<dbReference type="RefSeq" id="WP_071960817.1">
    <property type="nucleotide sequence ID" value="NZ_CP018025.1"/>
</dbReference>